<keyword evidence="8 9" id="KW-0472">Membrane</keyword>
<dbReference type="CDD" id="cd18547">
    <property type="entry name" value="ABC_6TM_Tm288_like"/>
    <property type="match status" value="1"/>
</dbReference>
<dbReference type="InterPro" id="IPR011527">
    <property type="entry name" value="ABC1_TM_dom"/>
</dbReference>
<evidence type="ECO:0000256" key="3">
    <source>
        <dbReference type="ARBA" id="ARBA00022475"/>
    </source>
</evidence>
<dbReference type="InterPro" id="IPR003593">
    <property type="entry name" value="AAA+_ATPase"/>
</dbReference>
<evidence type="ECO:0000259" key="11">
    <source>
        <dbReference type="PROSITE" id="PS50929"/>
    </source>
</evidence>
<accession>A0A2N7AS48</accession>
<feature type="transmembrane region" description="Helical" evidence="9">
    <location>
        <begin position="12"/>
        <end position="34"/>
    </location>
</feature>
<proteinExistence type="predicted"/>
<dbReference type="InterPro" id="IPR027417">
    <property type="entry name" value="P-loop_NTPase"/>
</dbReference>
<dbReference type="GO" id="GO:0016887">
    <property type="term" value="F:ATP hydrolysis activity"/>
    <property type="evidence" value="ECO:0007669"/>
    <property type="project" value="InterPro"/>
</dbReference>
<dbReference type="Pfam" id="PF00664">
    <property type="entry name" value="ABC_membrane"/>
    <property type="match status" value="1"/>
</dbReference>
<comment type="caution">
    <text evidence="12">The sequence shown here is derived from an EMBL/GenBank/DDBJ whole genome shotgun (WGS) entry which is preliminary data.</text>
</comment>
<evidence type="ECO:0000313" key="12">
    <source>
        <dbReference type="EMBL" id="PMD68185.1"/>
    </source>
</evidence>
<protein>
    <submittedName>
        <fullName evidence="12">ABC transporter</fullName>
    </submittedName>
</protein>
<feature type="transmembrane region" description="Helical" evidence="9">
    <location>
        <begin position="138"/>
        <end position="156"/>
    </location>
</feature>
<dbReference type="Gene3D" id="1.20.1560.10">
    <property type="entry name" value="ABC transporter type 1, transmembrane domain"/>
    <property type="match status" value="1"/>
</dbReference>
<dbReference type="GO" id="GO:0005524">
    <property type="term" value="F:ATP binding"/>
    <property type="evidence" value="ECO:0007669"/>
    <property type="project" value="UniProtKB-KW"/>
</dbReference>
<feature type="transmembrane region" description="Helical" evidence="9">
    <location>
        <begin position="256"/>
        <end position="286"/>
    </location>
</feature>
<evidence type="ECO:0000313" key="13">
    <source>
        <dbReference type="Proteomes" id="UP000235649"/>
    </source>
</evidence>
<evidence type="ECO:0000256" key="8">
    <source>
        <dbReference type="ARBA" id="ARBA00023136"/>
    </source>
</evidence>
<dbReference type="InterPro" id="IPR039421">
    <property type="entry name" value="Type_1_exporter"/>
</dbReference>
<dbReference type="GO" id="GO:0015421">
    <property type="term" value="F:ABC-type oligopeptide transporter activity"/>
    <property type="evidence" value="ECO:0007669"/>
    <property type="project" value="TreeGrafter"/>
</dbReference>
<dbReference type="OrthoDB" id="9770415at2"/>
<dbReference type="PROSITE" id="PS50929">
    <property type="entry name" value="ABC_TM1F"/>
    <property type="match status" value="1"/>
</dbReference>
<comment type="subcellular location">
    <subcellularLocation>
        <location evidence="1">Cell membrane</location>
        <topology evidence="1">Multi-pass membrane protein</topology>
    </subcellularLocation>
</comment>
<dbReference type="InterPro" id="IPR017871">
    <property type="entry name" value="ABC_transporter-like_CS"/>
</dbReference>
<dbReference type="FunFam" id="3.40.50.300:FF:000287">
    <property type="entry name" value="Multidrug ABC transporter ATP-binding protein"/>
    <property type="match status" value="1"/>
</dbReference>
<evidence type="ECO:0000256" key="4">
    <source>
        <dbReference type="ARBA" id="ARBA00022692"/>
    </source>
</evidence>
<dbReference type="SUPFAM" id="SSF52540">
    <property type="entry name" value="P-loop containing nucleoside triphosphate hydrolases"/>
    <property type="match status" value="1"/>
</dbReference>
<feature type="domain" description="ABC transmembrane type-1" evidence="11">
    <location>
        <begin position="19"/>
        <end position="305"/>
    </location>
</feature>
<dbReference type="SMART" id="SM00382">
    <property type="entry name" value="AAA"/>
    <property type="match status" value="1"/>
</dbReference>
<evidence type="ECO:0000256" key="7">
    <source>
        <dbReference type="ARBA" id="ARBA00022989"/>
    </source>
</evidence>
<dbReference type="InterPro" id="IPR003439">
    <property type="entry name" value="ABC_transporter-like_ATP-bd"/>
</dbReference>
<keyword evidence="6" id="KW-0067">ATP-binding</keyword>
<keyword evidence="2" id="KW-0813">Transport</keyword>
<dbReference type="Proteomes" id="UP000235649">
    <property type="component" value="Unassembled WGS sequence"/>
</dbReference>
<dbReference type="RefSeq" id="WP_102196970.1">
    <property type="nucleotide sequence ID" value="NZ_NIPR01000052.1"/>
</dbReference>
<dbReference type="SUPFAM" id="SSF90123">
    <property type="entry name" value="ABC transporter transmembrane region"/>
    <property type="match status" value="1"/>
</dbReference>
<dbReference type="EMBL" id="NIPR01000052">
    <property type="protein sequence ID" value="PMD68185.1"/>
    <property type="molecule type" value="Genomic_DNA"/>
</dbReference>
<dbReference type="Gene3D" id="3.40.50.300">
    <property type="entry name" value="P-loop containing nucleotide triphosphate hydrolases"/>
    <property type="match status" value="1"/>
</dbReference>
<evidence type="ECO:0000259" key="10">
    <source>
        <dbReference type="PROSITE" id="PS50893"/>
    </source>
</evidence>
<evidence type="ECO:0000256" key="2">
    <source>
        <dbReference type="ARBA" id="ARBA00022448"/>
    </source>
</evidence>
<organism evidence="12 13">
    <name type="scientific">Companilactobacillus nuruki</name>
    <dbReference type="NCBI Taxonomy" id="1993540"/>
    <lineage>
        <taxon>Bacteria</taxon>
        <taxon>Bacillati</taxon>
        <taxon>Bacillota</taxon>
        <taxon>Bacilli</taxon>
        <taxon>Lactobacillales</taxon>
        <taxon>Lactobacillaceae</taxon>
        <taxon>Companilactobacillus</taxon>
    </lineage>
</organism>
<sequence length="576" mass="63994">MKVLDGIKKYGSEYFVPLIIAVIFAMAGSILTIIGPNQLSKITDLITKGLIGNINLTKVMQIVTMLSIIYIVAAVLSYGQGFIMATITQKFTQKLRTKITEKINNLPLQYFDTHNEGDTLSRVTNDLDTVGQSLNQSLGILVSAITLLIGSIVMMFTTNSTLGITAVLSVLFGFVLTIFLIGRSQKYFNNQQNKLADVSSYLEEIYSGHDVVKTYNYTNQAKVEFEELNDDLQENVWKSQFLSGIMQPLMNFIGNFGYVMVSVVGAILVLNGHITIGVIVAFMIYVRLFTQPLSQITQAFASLQSAQAAMKRVFGFLNEDEVVDDQNKKEGISGTKGNVEFDNVEFGYLPGQKIIKNFSLKAQAGQKVAIVGPTGSGKTTTVNLLMRFYDINSGKIMIDGVDIKDMKRSEVRNQFDMVLQEAWLFEDTVRNNLVYNQANVTDEQIKSATKAVGLDHFIETLPKGYDTILDDSVSLSVGQKQLLTIARALIRNAPMLILDEATSSVDTRTEEQIQKAMDVLMTNRTSFVIAHRLSTIKNADLILVVKDGEIIERGTHDELMLANGFYSNMYNSQFTK</sequence>
<feature type="domain" description="ABC transporter" evidence="10">
    <location>
        <begin position="339"/>
        <end position="572"/>
    </location>
</feature>
<evidence type="ECO:0000256" key="5">
    <source>
        <dbReference type="ARBA" id="ARBA00022741"/>
    </source>
</evidence>
<evidence type="ECO:0000256" key="6">
    <source>
        <dbReference type="ARBA" id="ARBA00022840"/>
    </source>
</evidence>
<dbReference type="GO" id="GO:0005886">
    <property type="term" value="C:plasma membrane"/>
    <property type="evidence" value="ECO:0007669"/>
    <property type="project" value="UniProtKB-SubCell"/>
</dbReference>
<name>A0A2N7AS48_9LACO</name>
<dbReference type="InterPro" id="IPR036640">
    <property type="entry name" value="ABC1_TM_sf"/>
</dbReference>
<dbReference type="PROSITE" id="PS50893">
    <property type="entry name" value="ABC_TRANSPORTER_2"/>
    <property type="match status" value="1"/>
</dbReference>
<gene>
    <name evidence="12" type="ORF">CBP76_11340</name>
</gene>
<keyword evidence="13" id="KW-1185">Reference proteome</keyword>
<dbReference type="FunFam" id="1.20.1560.10:FF:000011">
    <property type="entry name" value="Multidrug ABC transporter ATP-binding protein"/>
    <property type="match status" value="1"/>
</dbReference>
<keyword evidence="5" id="KW-0547">Nucleotide-binding</keyword>
<dbReference type="CDD" id="cd03254">
    <property type="entry name" value="ABCC_Glucan_exporter_like"/>
    <property type="match status" value="1"/>
</dbReference>
<feature type="transmembrane region" description="Helical" evidence="9">
    <location>
        <begin position="162"/>
        <end position="182"/>
    </location>
</feature>
<evidence type="ECO:0000256" key="1">
    <source>
        <dbReference type="ARBA" id="ARBA00004651"/>
    </source>
</evidence>
<keyword evidence="7 9" id="KW-1133">Transmembrane helix</keyword>
<dbReference type="AlphaFoldDB" id="A0A2N7AS48"/>
<reference evidence="12 13" key="1">
    <citation type="submission" date="2017-05" db="EMBL/GenBank/DDBJ databases">
        <title>Lactobacillus nurukis nov., sp. nov., isolated from nuruk.</title>
        <authorList>
            <person name="Kim S.-J."/>
        </authorList>
    </citation>
    <scope>NUCLEOTIDE SEQUENCE [LARGE SCALE GENOMIC DNA]</scope>
    <source>
        <strain evidence="12 13">SYF10-1a</strain>
    </source>
</reference>
<evidence type="ECO:0000256" key="9">
    <source>
        <dbReference type="SAM" id="Phobius"/>
    </source>
</evidence>
<feature type="transmembrane region" description="Helical" evidence="9">
    <location>
        <begin position="62"/>
        <end position="87"/>
    </location>
</feature>
<keyword evidence="4 9" id="KW-0812">Transmembrane</keyword>
<keyword evidence="3" id="KW-1003">Cell membrane</keyword>
<dbReference type="PANTHER" id="PTHR43394">
    <property type="entry name" value="ATP-DEPENDENT PERMEASE MDL1, MITOCHONDRIAL"/>
    <property type="match status" value="1"/>
</dbReference>
<dbReference type="PANTHER" id="PTHR43394:SF1">
    <property type="entry name" value="ATP-BINDING CASSETTE SUB-FAMILY B MEMBER 10, MITOCHONDRIAL"/>
    <property type="match status" value="1"/>
</dbReference>
<dbReference type="PROSITE" id="PS00211">
    <property type="entry name" value="ABC_TRANSPORTER_1"/>
    <property type="match status" value="1"/>
</dbReference>
<dbReference type="Pfam" id="PF00005">
    <property type="entry name" value="ABC_tran"/>
    <property type="match status" value="1"/>
</dbReference>